<evidence type="ECO:0000256" key="3">
    <source>
        <dbReference type="SAM" id="SignalP"/>
    </source>
</evidence>
<protein>
    <submittedName>
        <fullName evidence="5">Thiol:disulfide interchange protein DsbA/DsbL</fullName>
    </submittedName>
</protein>
<dbReference type="CDD" id="cd03019">
    <property type="entry name" value="DsbA_DsbA"/>
    <property type="match status" value="1"/>
</dbReference>
<dbReference type="PROSITE" id="PS51257">
    <property type="entry name" value="PROKAR_LIPOPROTEIN"/>
    <property type="match status" value="1"/>
</dbReference>
<dbReference type="PANTHER" id="PTHR35891">
    <property type="entry name" value="THIOL:DISULFIDE INTERCHANGE PROTEIN DSBA"/>
    <property type="match status" value="1"/>
</dbReference>
<sequence>MNLRLAPLLFTLLTLAACSQQQAPEAAAPATPAPAATTTVPAEAAPATTAPVAAPAAAEPEAPNTNPVVAPQGPAPVAGTDYEEIAGGQPYQPLDGKVEVVEVFGYVCPACASFHPAVSAWEKKLPADVRFTYVPAPFGPEWNPYAKSFYVAESMGLVKRSHDALISAIHVTNTMPGEGDKPDEKKIAEFYAGYGADPAQFLAQMNSFAVNTKIARGKQFMLRSGVSSTPTLVIDGKYRITGGNSWEDKLRIADHLIAMERAARNGG</sequence>
<dbReference type="InterPro" id="IPR013766">
    <property type="entry name" value="Thioredoxin_domain"/>
</dbReference>
<dbReference type="InterPro" id="IPR036249">
    <property type="entry name" value="Thioredoxin-like_sf"/>
</dbReference>
<dbReference type="EMBL" id="CP060820">
    <property type="protein sequence ID" value="QNP39744.1"/>
    <property type="molecule type" value="Genomic_DNA"/>
</dbReference>
<dbReference type="InterPro" id="IPR023205">
    <property type="entry name" value="DsbA/DsbL"/>
</dbReference>
<keyword evidence="6" id="KW-1185">Reference proteome</keyword>
<feature type="domain" description="Thioredoxin" evidence="4">
    <location>
        <begin position="51"/>
        <end position="258"/>
    </location>
</feature>
<dbReference type="Pfam" id="PF13462">
    <property type="entry name" value="Thioredoxin_4"/>
    <property type="match status" value="1"/>
</dbReference>
<name>A0A7H0FUM8_9GAMM</name>
<organism evidence="5 6">
    <name type="scientific">Agrilutibacter terrestris</name>
    <dbReference type="NCBI Taxonomy" id="2865112"/>
    <lineage>
        <taxon>Bacteria</taxon>
        <taxon>Pseudomonadati</taxon>
        <taxon>Pseudomonadota</taxon>
        <taxon>Gammaproteobacteria</taxon>
        <taxon>Lysobacterales</taxon>
        <taxon>Lysobacteraceae</taxon>
        <taxon>Agrilutibacter</taxon>
    </lineage>
</organism>
<accession>A0A7H0FUM8</accession>
<evidence type="ECO:0000313" key="5">
    <source>
        <dbReference type="EMBL" id="QNP39744.1"/>
    </source>
</evidence>
<dbReference type="Gene3D" id="3.40.30.10">
    <property type="entry name" value="Glutaredoxin"/>
    <property type="match status" value="1"/>
</dbReference>
<dbReference type="KEGG" id="lsx:H8B22_09485"/>
<feature type="region of interest" description="Disordered" evidence="2">
    <location>
        <begin position="28"/>
        <end position="78"/>
    </location>
</feature>
<reference evidence="5 6" key="1">
    <citation type="submission" date="2020-08" db="EMBL/GenBank/DDBJ databases">
        <title>Lysobacter sp. II4 sp. nov., isolated from soil.</title>
        <authorList>
            <person name="Woo C.Y."/>
            <person name="Kim J."/>
        </authorList>
    </citation>
    <scope>NUCLEOTIDE SEQUENCE [LARGE SCALE GENOMIC DNA]</scope>
    <source>
        <strain evidence="5 6">II4</strain>
    </source>
</reference>
<feature type="signal peptide" evidence="3">
    <location>
        <begin position="1"/>
        <end position="23"/>
    </location>
</feature>
<dbReference type="Proteomes" id="UP000516018">
    <property type="component" value="Chromosome"/>
</dbReference>
<evidence type="ECO:0000313" key="6">
    <source>
        <dbReference type="Proteomes" id="UP000516018"/>
    </source>
</evidence>
<dbReference type="PROSITE" id="PS51352">
    <property type="entry name" value="THIOREDOXIN_2"/>
    <property type="match status" value="1"/>
</dbReference>
<gene>
    <name evidence="5" type="ORF">H8B22_09485</name>
</gene>
<dbReference type="SUPFAM" id="SSF52833">
    <property type="entry name" value="Thioredoxin-like"/>
    <property type="match status" value="1"/>
</dbReference>
<keyword evidence="1 3" id="KW-0732">Signal</keyword>
<proteinExistence type="predicted"/>
<dbReference type="AlphaFoldDB" id="A0A7H0FUM8"/>
<evidence type="ECO:0000256" key="1">
    <source>
        <dbReference type="ARBA" id="ARBA00022729"/>
    </source>
</evidence>
<dbReference type="PANTHER" id="PTHR35891:SF2">
    <property type="entry name" value="THIOL:DISULFIDE INTERCHANGE PROTEIN DSBA"/>
    <property type="match status" value="1"/>
</dbReference>
<dbReference type="InterPro" id="IPR012336">
    <property type="entry name" value="Thioredoxin-like_fold"/>
</dbReference>
<dbReference type="RefSeq" id="WP_187711190.1">
    <property type="nucleotide sequence ID" value="NZ_CP060820.1"/>
</dbReference>
<feature type="chain" id="PRO_5028976219" evidence="3">
    <location>
        <begin position="24"/>
        <end position="267"/>
    </location>
</feature>
<dbReference type="InterPro" id="IPR050824">
    <property type="entry name" value="Thiol_disulfide_DsbA"/>
</dbReference>
<evidence type="ECO:0000256" key="2">
    <source>
        <dbReference type="SAM" id="MobiDB-lite"/>
    </source>
</evidence>
<evidence type="ECO:0000259" key="4">
    <source>
        <dbReference type="PROSITE" id="PS51352"/>
    </source>
</evidence>